<dbReference type="InterPro" id="IPR022398">
    <property type="entry name" value="Peptidase_S8_His-AS"/>
</dbReference>
<dbReference type="Pfam" id="PF00082">
    <property type="entry name" value="Peptidase_S8"/>
    <property type="match status" value="1"/>
</dbReference>
<dbReference type="Proteomes" id="UP001177003">
    <property type="component" value="Chromosome 0"/>
</dbReference>
<dbReference type="InterPro" id="IPR050131">
    <property type="entry name" value="Peptidase_S8_subtilisin-like"/>
</dbReference>
<dbReference type="InterPro" id="IPR055143">
    <property type="entry name" value="MBTP1_N"/>
</dbReference>
<dbReference type="GO" id="GO:0004252">
    <property type="term" value="F:serine-type endopeptidase activity"/>
    <property type="evidence" value="ECO:0007669"/>
    <property type="project" value="InterPro"/>
</dbReference>
<evidence type="ECO:0000256" key="5">
    <source>
        <dbReference type="PROSITE-ProRule" id="PRU01240"/>
    </source>
</evidence>
<proteinExistence type="inferred from homology"/>
<evidence type="ECO:0000256" key="1">
    <source>
        <dbReference type="ARBA" id="ARBA00011073"/>
    </source>
</evidence>
<dbReference type="GO" id="GO:0005794">
    <property type="term" value="C:Golgi apparatus"/>
    <property type="evidence" value="ECO:0007669"/>
    <property type="project" value="TreeGrafter"/>
</dbReference>
<dbReference type="EMBL" id="OX465086">
    <property type="protein sequence ID" value="CAI9264605.1"/>
    <property type="molecule type" value="Genomic_DNA"/>
</dbReference>
<evidence type="ECO:0000259" key="7">
    <source>
        <dbReference type="Pfam" id="PF23001"/>
    </source>
</evidence>
<dbReference type="SUPFAM" id="SSF52743">
    <property type="entry name" value="Subtilisin-like"/>
    <property type="match status" value="1"/>
</dbReference>
<evidence type="ECO:0000259" key="6">
    <source>
        <dbReference type="Pfam" id="PF00082"/>
    </source>
</evidence>
<name>A0AA35V4F0_LACSI</name>
<sequence length="298" mass="33813">MTKILTPKFNFSFIFLCISISIYRFNNPSENQTLIPKPSLQPPPPPINRKNYIVRFIQYKKAEDHKAYLEHNANEVPYNSCSWEWIDRNNPASKFPTDFGVVSIDDDAVDSVVRKFETLEMVKDVRVDSSYHLRSLLGGMKKKRYDRVGAFVDGKKRPGKIFTSMSFTDGEDFVAAATTANQTIEWKRQLLSQKSQVTSLFGADALWSKGYTGAKVKMAIFDTGIRSDHPHFRNIKERTNWTNENSLNDNLGHGTFVAGVIAGENTECLGFAPDTEIYAFRVFTDAQLLTGFIHIMVS</sequence>
<dbReference type="InterPro" id="IPR036852">
    <property type="entry name" value="Peptidase_S8/S53_dom_sf"/>
</dbReference>
<keyword evidence="4" id="KW-0720">Serine protease</keyword>
<dbReference type="PROSITE" id="PS51892">
    <property type="entry name" value="SUBTILASE"/>
    <property type="match status" value="1"/>
</dbReference>
<reference evidence="8" key="1">
    <citation type="submission" date="2023-04" db="EMBL/GenBank/DDBJ databases">
        <authorList>
            <person name="Vijverberg K."/>
            <person name="Xiong W."/>
            <person name="Schranz E."/>
        </authorList>
    </citation>
    <scope>NUCLEOTIDE SEQUENCE</scope>
</reference>
<dbReference type="PROSITE" id="PS00137">
    <property type="entry name" value="SUBTILASE_HIS"/>
    <property type="match status" value="1"/>
</dbReference>
<dbReference type="PANTHER" id="PTHR43806">
    <property type="entry name" value="PEPTIDASE S8"/>
    <property type="match status" value="1"/>
</dbReference>
<keyword evidence="2" id="KW-0645">Protease</keyword>
<evidence type="ECO:0000256" key="3">
    <source>
        <dbReference type="ARBA" id="ARBA00022801"/>
    </source>
</evidence>
<feature type="domain" description="Membrane-bound transcription factor site-1 protease-like N-terminal" evidence="7">
    <location>
        <begin position="49"/>
        <end position="127"/>
    </location>
</feature>
<dbReference type="GO" id="GO:0006508">
    <property type="term" value="P:proteolysis"/>
    <property type="evidence" value="ECO:0007669"/>
    <property type="project" value="UniProtKB-KW"/>
</dbReference>
<keyword evidence="9" id="KW-1185">Reference proteome</keyword>
<evidence type="ECO:0000313" key="8">
    <source>
        <dbReference type="EMBL" id="CAI9264605.1"/>
    </source>
</evidence>
<evidence type="ECO:0000256" key="4">
    <source>
        <dbReference type="ARBA" id="ARBA00022825"/>
    </source>
</evidence>
<comment type="similarity">
    <text evidence="1 5">Belongs to the peptidase S8 family.</text>
</comment>
<evidence type="ECO:0008006" key="10">
    <source>
        <dbReference type="Google" id="ProtNLM"/>
    </source>
</evidence>
<dbReference type="InterPro" id="IPR000209">
    <property type="entry name" value="Peptidase_S8/S53_dom"/>
</dbReference>
<dbReference type="PRINTS" id="PR00723">
    <property type="entry name" value="SUBTILISIN"/>
</dbReference>
<evidence type="ECO:0000256" key="2">
    <source>
        <dbReference type="ARBA" id="ARBA00022670"/>
    </source>
</evidence>
<gene>
    <name evidence="8" type="ORF">LSALG_LOCUS5245</name>
</gene>
<dbReference type="Pfam" id="PF23001">
    <property type="entry name" value="MBTP1_N"/>
    <property type="match status" value="1"/>
</dbReference>
<organism evidence="8 9">
    <name type="scientific">Lactuca saligna</name>
    <name type="common">Willowleaf lettuce</name>
    <dbReference type="NCBI Taxonomy" id="75948"/>
    <lineage>
        <taxon>Eukaryota</taxon>
        <taxon>Viridiplantae</taxon>
        <taxon>Streptophyta</taxon>
        <taxon>Embryophyta</taxon>
        <taxon>Tracheophyta</taxon>
        <taxon>Spermatophyta</taxon>
        <taxon>Magnoliopsida</taxon>
        <taxon>eudicotyledons</taxon>
        <taxon>Gunneridae</taxon>
        <taxon>Pentapetalae</taxon>
        <taxon>asterids</taxon>
        <taxon>campanulids</taxon>
        <taxon>Asterales</taxon>
        <taxon>Asteraceae</taxon>
        <taxon>Cichorioideae</taxon>
        <taxon>Cichorieae</taxon>
        <taxon>Lactucinae</taxon>
        <taxon>Lactuca</taxon>
    </lineage>
</organism>
<dbReference type="PANTHER" id="PTHR43806:SF7">
    <property type="entry name" value="MEMBRANE-BOUND TRANSCRIPTION FACTOR SITE-1 PROTEASE"/>
    <property type="match status" value="1"/>
</dbReference>
<comment type="caution">
    <text evidence="5">Lacks conserved residue(s) required for the propagation of feature annotation.</text>
</comment>
<protein>
    <recommendedName>
        <fullName evidence="10">Peptidase S8/S53 domain-containing protein</fullName>
    </recommendedName>
</protein>
<dbReference type="InterPro" id="IPR015500">
    <property type="entry name" value="Peptidase_S8_subtilisin-rel"/>
</dbReference>
<accession>A0AA35V4F0</accession>
<feature type="domain" description="Peptidase S8/S53" evidence="6">
    <location>
        <begin position="213"/>
        <end position="287"/>
    </location>
</feature>
<keyword evidence="3" id="KW-0378">Hydrolase</keyword>
<dbReference type="AlphaFoldDB" id="A0AA35V4F0"/>
<evidence type="ECO:0000313" key="9">
    <source>
        <dbReference type="Proteomes" id="UP001177003"/>
    </source>
</evidence>
<dbReference type="Gene3D" id="3.40.50.200">
    <property type="entry name" value="Peptidase S8/S53 domain"/>
    <property type="match status" value="1"/>
</dbReference>